<feature type="signal peptide" evidence="2">
    <location>
        <begin position="1"/>
        <end position="25"/>
    </location>
</feature>
<dbReference type="EMBL" id="LCCU01000005">
    <property type="protein sequence ID" value="KKS38837.1"/>
    <property type="molecule type" value="Genomic_DNA"/>
</dbReference>
<evidence type="ECO:0000259" key="3">
    <source>
        <dbReference type="SMART" id="SM00646"/>
    </source>
</evidence>
<dbReference type="Gene3D" id="3.40.630.40">
    <property type="entry name" value="Zn-dependent exopeptidases"/>
    <property type="match status" value="1"/>
</dbReference>
<dbReference type="GO" id="GO:0009253">
    <property type="term" value="P:peptidoglycan catabolic process"/>
    <property type="evidence" value="ECO:0007669"/>
    <property type="project" value="InterPro"/>
</dbReference>
<sequence>MPKKIIPLLIVPLLIFVVSSNNARAAGYPVAGHKVIIDAGHGGTDPGTTQCPDLYEKDANLTIANKLKTLLERAGATVYMTRTDDSTLSNEDRYSYANKTNGEVLVSIHLNGSLDHSVNGTKGLYAKPKKDKAFTTVMHNQLASELGVKNLGITNFMSGVILKFVRPATIQESVYLSNTQECEMFKTGNRADQVAQSLFNGLNTWFK</sequence>
<dbReference type="PANTHER" id="PTHR30404">
    <property type="entry name" value="N-ACETYLMURAMOYL-L-ALANINE AMIDASE"/>
    <property type="match status" value="1"/>
</dbReference>
<dbReference type="CDD" id="cd02696">
    <property type="entry name" value="MurNAc-LAA"/>
    <property type="match status" value="1"/>
</dbReference>
<keyword evidence="2" id="KW-0732">Signal</keyword>
<dbReference type="Proteomes" id="UP000033847">
    <property type="component" value="Unassembled WGS sequence"/>
</dbReference>
<dbReference type="GO" id="GO:0008745">
    <property type="term" value="F:N-acetylmuramoyl-L-alanine amidase activity"/>
    <property type="evidence" value="ECO:0007669"/>
    <property type="project" value="InterPro"/>
</dbReference>
<organism evidence="4 5">
    <name type="scientific">candidate division WWE3 bacterium GW2011_GWF1_42_14</name>
    <dbReference type="NCBI Taxonomy" id="1619138"/>
    <lineage>
        <taxon>Bacteria</taxon>
        <taxon>Katanobacteria</taxon>
    </lineage>
</organism>
<dbReference type="PANTHER" id="PTHR30404:SF0">
    <property type="entry name" value="N-ACETYLMURAMOYL-L-ALANINE AMIDASE AMIC"/>
    <property type="match status" value="1"/>
</dbReference>
<accession>A0A0G0YQ93</accession>
<comment type="caution">
    <text evidence="4">The sequence shown here is derived from an EMBL/GenBank/DDBJ whole genome shotgun (WGS) entry which is preliminary data.</text>
</comment>
<dbReference type="InterPro" id="IPR002508">
    <property type="entry name" value="MurNAc-LAA_cat"/>
</dbReference>
<keyword evidence="1" id="KW-0378">Hydrolase</keyword>
<proteinExistence type="predicted"/>
<name>A0A0G0YQ93_UNCKA</name>
<evidence type="ECO:0000313" key="5">
    <source>
        <dbReference type="Proteomes" id="UP000033847"/>
    </source>
</evidence>
<dbReference type="InterPro" id="IPR050695">
    <property type="entry name" value="N-acetylmuramoyl_amidase_3"/>
</dbReference>
<dbReference type="SMART" id="SM00646">
    <property type="entry name" value="Ami_3"/>
    <property type="match status" value="1"/>
</dbReference>
<dbReference type="AlphaFoldDB" id="A0A0G0YQ93"/>
<feature type="domain" description="MurNAc-LAA" evidence="3">
    <location>
        <begin position="94"/>
        <end position="203"/>
    </location>
</feature>
<dbReference type="Pfam" id="PF01520">
    <property type="entry name" value="Amidase_3"/>
    <property type="match status" value="1"/>
</dbReference>
<reference evidence="4 5" key="1">
    <citation type="journal article" date="2015" name="Nature">
        <title>rRNA introns, odd ribosomes, and small enigmatic genomes across a large radiation of phyla.</title>
        <authorList>
            <person name="Brown C.T."/>
            <person name="Hug L.A."/>
            <person name="Thomas B.C."/>
            <person name="Sharon I."/>
            <person name="Castelle C.J."/>
            <person name="Singh A."/>
            <person name="Wilkins M.J."/>
            <person name="Williams K.H."/>
            <person name="Banfield J.F."/>
        </authorList>
    </citation>
    <scope>NUCLEOTIDE SEQUENCE [LARGE SCALE GENOMIC DNA]</scope>
</reference>
<dbReference type="PATRIC" id="fig|1619138.3.peg.324"/>
<protein>
    <recommendedName>
        <fullName evidence="3">MurNAc-LAA domain-containing protein</fullName>
    </recommendedName>
</protein>
<gene>
    <name evidence="4" type="ORF">UV00_C0005G0020</name>
</gene>
<evidence type="ECO:0000256" key="2">
    <source>
        <dbReference type="SAM" id="SignalP"/>
    </source>
</evidence>
<evidence type="ECO:0000313" key="4">
    <source>
        <dbReference type="EMBL" id="KKS38837.1"/>
    </source>
</evidence>
<feature type="chain" id="PRO_5002535566" description="MurNAc-LAA domain-containing protein" evidence="2">
    <location>
        <begin position="26"/>
        <end position="207"/>
    </location>
</feature>
<dbReference type="SUPFAM" id="SSF53187">
    <property type="entry name" value="Zn-dependent exopeptidases"/>
    <property type="match status" value="1"/>
</dbReference>
<dbReference type="GO" id="GO:0030288">
    <property type="term" value="C:outer membrane-bounded periplasmic space"/>
    <property type="evidence" value="ECO:0007669"/>
    <property type="project" value="TreeGrafter"/>
</dbReference>
<evidence type="ECO:0000256" key="1">
    <source>
        <dbReference type="ARBA" id="ARBA00022801"/>
    </source>
</evidence>